<feature type="region of interest" description="Disordered" evidence="1">
    <location>
        <begin position="254"/>
        <end position="273"/>
    </location>
</feature>
<sequence length="381" mass="42998">MNNQSFDSDIFYPEERIKELKLRTQQRNNFEEELFRDSFPTKKELAYQKELLGETQPPFSTLEPKIRRSDPWSLKIPCAIGTVYTGHAYIDLQSPINIMSRAYYNKIKEKPFQAQDLGSIIDSGLSEVVLGKPFAQTSKLTYDESLGLIRFAQKDDEVLFRMPQRTKELDLTVETASRLTRDTVTTTPVNGVLDRLELHGYLTPTPTNPSKDLLDRYLNETFALAVEVEDMVEEVKTKMGELFGTYKERNRELVEPNRTEPRTEKISKSRTGTGTDGSGFGLVLIGSCLVLGSDPVLCFFCASLVGAGLTPFEICDPYTRMIMTVSCIVGDAVSRLCEHKSSRVLINGRVALHLSSNTGDSNGTYHRDEKKPYAEKFVVEE</sequence>
<organism evidence="2 3">
    <name type="scientific">Tanacetum coccineum</name>
    <dbReference type="NCBI Taxonomy" id="301880"/>
    <lineage>
        <taxon>Eukaryota</taxon>
        <taxon>Viridiplantae</taxon>
        <taxon>Streptophyta</taxon>
        <taxon>Embryophyta</taxon>
        <taxon>Tracheophyta</taxon>
        <taxon>Spermatophyta</taxon>
        <taxon>Magnoliopsida</taxon>
        <taxon>eudicotyledons</taxon>
        <taxon>Gunneridae</taxon>
        <taxon>Pentapetalae</taxon>
        <taxon>asterids</taxon>
        <taxon>campanulids</taxon>
        <taxon>Asterales</taxon>
        <taxon>Asteraceae</taxon>
        <taxon>Asteroideae</taxon>
        <taxon>Anthemideae</taxon>
        <taxon>Anthemidinae</taxon>
        <taxon>Tanacetum</taxon>
    </lineage>
</organism>
<name>A0ABQ4WH52_9ASTR</name>
<dbReference type="EMBL" id="BQNB010008638">
    <property type="protein sequence ID" value="GJS52191.1"/>
    <property type="molecule type" value="Genomic_DNA"/>
</dbReference>
<protein>
    <submittedName>
        <fullName evidence="2">Uncharacterized protein</fullName>
    </submittedName>
</protein>
<evidence type="ECO:0000313" key="2">
    <source>
        <dbReference type="EMBL" id="GJS52191.1"/>
    </source>
</evidence>
<accession>A0ABQ4WH52</accession>
<feature type="compositionally biased region" description="Basic and acidic residues" evidence="1">
    <location>
        <begin position="254"/>
        <end position="267"/>
    </location>
</feature>
<proteinExistence type="predicted"/>
<gene>
    <name evidence="2" type="ORF">Tco_0625553</name>
</gene>
<reference evidence="2" key="1">
    <citation type="journal article" date="2022" name="Int. J. Mol. Sci.">
        <title>Draft Genome of Tanacetum Coccineum: Genomic Comparison of Closely Related Tanacetum-Family Plants.</title>
        <authorList>
            <person name="Yamashiro T."/>
            <person name="Shiraishi A."/>
            <person name="Nakayama K."/>
            <person name="Satake H."/>
        </authorList>
    </citation>
    <scope>NUCLEOTIDE SEQUENCE</scope>
</reference>
<evidence type="ECO:0000313" key="3">
    <source>
        <dbReference type="Proteomes" id="UP001151760"/>
    </source>
</evidence>
<reference evidence="2" key="2">
    <citation type="submission" date="2022-01" db="EMBL/GenBank/DDBJ databases">
        <authorList>
            <person name="Yamashiro T."/>
            <person name="Shiraishi A."/>
            <person name="Satake H."/>
            <person name="Nakayama K."/>
        </authorList>
    </citation>
    <scope>NUCLEOTIDE SEQUENCE</scope>
</reference>
<dbReference type="Proteomes" id="UP001151760">
    <property type="component" value="Unassembled WGS sequence"/>
</dbReference>
<evidence type="ECO:0000256" key="1">
    <source>
        <dbReference type="SAM" id="MobiDB-lite"/>
    </source>
</evidence>
<comment type="caution">
    <text evidence="2">The sequence shown here is derived from an EMBL/GenBank/DDBJ whole genome shotgun (WGS) entry which is preliminary data.</text>
</comment>
<keyword evidence="3" id="KW-1185">Reference proteome</keyword>